<dbReference type="Pfam" id="PF02080">
    <property type="entry name" value="TrkA_C"/>
    <property type="match status" value="2"/>
</dbReference>
<keyword evidence="3 7" id="KW-0812">Transmembrane</keyword>
<feature type="domain" description="RCK C-terminal" evidence="8">
    <location>
        <begin position="314"/>
        <end position="398"/>
    </location>
</feature>
<dbReference type="GO" id="GO:0008324">
    <property type="term" value="F:monoatomic cation transmembrane transporter activity"/>
    <property type="evidence" value="ECO:0007669"/>
    <property type="project" value="InterPro"/>
</dbReference>
<dbReference type="InterPro" id="IPR004680">
    <property type="entry name" value="Cit_transptr-like_dom"/>
</dbReference>
<comment type="subcellular location">
    <subcellularLocation>
        <location evidence="1">Membrane</location>
        <topology evidence="1">Multi-pass membrane protein</topology>
    </subcellularLocation>
</comment>
<evidence type="ECO:0000256" key="7">
    <source>
        <dbReference type="SAM" id="Phobius"/>
    </source>
</evidence>
<keyword evidence="5 7" id="KW-1133">Transmembrane helix</keyword>
<keyword evidence="2" id="KW-0813">Transport</keyword>
<evidence type="ECO:0000259" key="8">
    <source>
        <dbReference type="PROSITE" id="PS51202"/>
    </source>
</evidence>
<dbReference type="Pfam" id="PF03600">
    <property type="entry name" value="CitMHS"/>
    <property type="match status" value="1"/>
</dbReference>
<feature type="transmembrane region" description="Helical" evidence="7">
    <location>
        <begin position="548"/>
        <end position="567"/>
    </location>
</feature>
<feature type="domain" description="RCK C-terminal" evidence="8">
    <location>
        <begin position="220"/>
        <end position="304"/>
    </location>
</feature>
<protein>
    <submittedName>
        <fullName evidence="9">Di-and tricarboxylate transporter</fullName>
    </submittedName>
</protein>
<organism evidence="9 10">
    <name type="scientific">Haloarchaeobius iranensis</name>
    <dbReference type="NCBI Taxonomy" id="996166"/>
    <lineage>
        <taxon>Archaea</taxon>
        <taxon>Methanobacteriati</taxon>
        <taxon>Methanobacteriota</taxon>
        <taxon>Stenosarchaea group</taxon>
        <taxon>Halobacteria</taxon>
        <taxon>Halobacteriales</taxon>
        <taxon>Halorubellaceae</taxon>
        <taxon>Haloarchaeobius</taxon>
    </lineage>
</organism>
<dbReference type="InterPro" id="IPR051679">
    <property type="entry name" value="DASS-Related_Transporters"/>
</dbReference>
<dbReference type="InterPro" id="IPR006037">
    <property type="entry name" value="RCK_C"/>
</dbReference>
<keyword evidence="4" id="KW-0677">Repeat</keyword>
<evidence type="ECO:0000256" key="5">
    <source>
        <dbReference type="ARBA" id="ARBA00022989"/>
    </source>
</evidence>
<dbReference type="PANTHER" id="PTHR43652:SF2">
    <property type="entry name" value="BASIC AMINO ACID ANTIPORTER YFCC-RELATED"/>
    <property type="match status" value="1"/>
</dbReference>
<dbReference type="InterPro" id="IPR036721">
    <property type="entry name" value="RCK_C_sf"/>
</dbReference>
<keyword evidence="6 7" id="KW-0472">Membrane</keyword>
<sequence length="610" mass="64101">MAVPQPTTAMLVVFGLTAAALLAFVREVVSPDVTALAVLVSLVVLEPWTTVDAATAISGFASAATVTIMAMYMLSEGVQRTGAVQRLGAFLARVTGGDERRVLAATVGTTGPLAGLVNNTPVVAVFIPMISDLAEDSHLSPSKFLIPLSYAAMLGGMLTLIGTSTNIVASDLVATDLVPDHGPIGMFELTPLGIVVLLVGSVYLLTVAPHLLPDRVPPTLDVTDTYEVTDYLAQVRVRESSALVGQRVEDAFTSMELDVDVLQLVRDEEVFIAPGSDRDIVAGDVLTVRANLQDVNRFSEAYDLRQLPREEVTGDSLSAPWIRGELLELVVPPESDFVGDTLAELRFRERYGSTVMAIRRGSQVTHERLDAFELSGGDSLLVYATSTAAELLADEDEVLVTRGPAGETENPRLSPKTPVAIGILLAVIGLAAFTHFPIVVTALGGVVAMVVTGCLDIDDAYDAVSWNVVFLLAGILPLSAALRASGGAGYLAELLVLLAEGADLLLVVGVFYVLTGLLANVITPVASVALLVPVAARSATELGGDPFSFVLAVTFAGSTAFMTPIGYQTNLMVYGPGGYRFTDYLRVGAPLQLLLAVVTTLGIGVLWPPG</sequence>
<feature type="transmembrane region" description="Helical" evidence="7">
    <location>
        <begin position="494"/>
        <end position="512"/>
    </location>
</feature>
<evidence type="ECO:0000256" key="6">
    <source>
        <dbReference type="ARBA" id="ARBA00023136"/>
    </source>
</evidence>
<proteinExistence type="predicted"/>
<dbReference type="PROSITE" id="PS51202">
    <property type="entry name" value="RCK_C"/>
    <property type="match status" value="2"/>
</dbReference>
<evidence type="ECO:0000313" key="10">
    <source>
        <dbReference type="Proteomes" id="UP000199370"/>
    </source>
</evidence>
<dbReference type="EMBL" id="FNIA01000006">
    <property type="protein sequence ID" value="SDM71630.1"/>
    <property type="molecule type" value="Genomic_DNA"/>
</dbReference>
<evidence type="ECO:0000313" key="9">
    <source>
        <dbReference type="EMBL" id="SDM71630.1"/>
    </source>
</evidence>
<evidence type="ECO:0000256" key="1">
    <source>
        <dbReference type="ARBA" id="ARBA00004141"/>
    </source>
</evidence>
<feature type="transmembrane region" description="Helical" evidence="7">
    <location>
        <begin position="148"/>
        <end position="169"/>
    </location>
</feature>
<dbReference type="RefSeq" id="WP_089732321.1">
    <property type="nucleotide sequence ID" value="NZ_FNIA01000006.1"/>
</dbReference>
<dbReference type="Proteomes" id="UP000199370">
    <property type="component" value="Unassembled WGS sequence"/>
</dbReference>
<keyword evidence="10" id="KW-1185">Reference proteome</keyword>
<dbReference type="PANTHER" id="PTHR43652">
    <property type="entry name" value="BASIC AMINO ACID ANTIPORTER YFCC-RELATED"/>
    <property type="match status" value="1"/>
</dbReference>
<feature type="transmembrane region" description="Helical" evidence="7">
    <location>
        <begin position="189"/>
        <end position="208"/>
    </location>
</feature>
<evidence type="ECO:0000256" key="4">
    <source>
        <dbReference type="ARBA" id="ARBA00022737"/>
    </source>
</evidence>
<dbReference type="Gene3D" id="3.30.70.1450">
    <property type="entry name" value="Regulator of K+ conductance, C-terminal domain"/>
    <property type="match status" value="2"/>
</dbReference>
<dbReference type="GO" id="GO:0006813">
    <property type="term" value="P:potassium ion transport"/>
    <property type="evidence" value="ECO:0007669"/>
    <property type="project" value="InterPro"/>
</dbReference>
<feature type="transmembrane region" description="Helical" evidence="7">
    <location>
        <begin position="53"/>
        <end position="74"/>
    </location>
</feature>
<dbReference type="AlphaFoldDB" id="A0A1G9VHP6"/>
<dbReference type="SUPFAM" id="SSF116726">
    <property type="entry name" value="TrkA C-terminal domain-like"/>
    <property type="match status" value="2"/>
</dbReference>
<gene>
    <name evidence="9" type="ORF">SAMN05192554_106118</name>
</gene>
<dbReference type="GO" id="GO:0005886">
    <property type="term" value="C:plasma membrane"/>
    <property type="evidence" value="ECO:0007669"/>
    <property type="project" value="TreeGrafter"/>
</dbReference>
<feature type="transmembrane region" description="Helical" evidence="7">
    <location>
        <begin position="587"/>
        <end position="607"/>
    </location>
</feature>
<accession>A0A1G9VHP6</accession>
<name>A0A1G9VHP6_9EURY</name>
<evidence type="ECO:0000256" key="2">
    <source>
        <dbReference type="ARBA" id="ARBA00022448"/>
    </source>
</evidence>
<evidence type="ECO:0000256" key="3">
    <source>
        <dbReference type="ARBA" id="ARBA00022692"/>
    </source>
</evidence>
<feature type="transmembrane region" description="Helical" evidence="7">
    <location>
        <begin position="463"/>
        <end position="482"/>
    </location>
</feature>
<dbReference type="STRING" id="996166.SAMN05192554_106118"/>
<feature type="transmembrane region" description="Helical" evidence="7">
    <location>
        <begin position="518"/>
        <end position="536"/>
    </location>
</feature>
<reference evidence="9 10" key="1">
    <citation type="submission" date="2016-10" db="EMBL/GenBank/DDBJ databases">
        <authorList>
            <person name="de Groot N.N."/>
        </authorList>
    </citation>
    <scope>NUCLEOTIDE SEQUENCE [LARGE SCALE GENOMIC DNA]</scope>
    <source>
        <strain evidence="10">EB21,IBRC-M 10013,KCTC 4048</strain>
    </source>
</reference>
<feature type="transmembrane region" description="Helical" evidence="7">
    <location>
        <begin position="419"/>
        <end position="451"/>
    </location>
</feature>